<accession>A0AA42MA37</accession>
<evidence type="ECO:0000259" key="3">
    <source>
        <dbReference type="Pfam" id="PF18788"/>
    </source>
</evidence>
<feature type="coiled-coil region" evidence="1">
    <location>
        <begin position="345"/>
        <end position="372"/>
    </location>
</feature>
<dbReference type="Proteomes" id="UP001160116">
    <property type="component" value="Unassembled WGS sequence"/>
</dbReference>
<name>A0AA42MA37_ACIJO</name>
<keyword evidence="1" id="KW-0175">Coiled coil</keyword>
<sequence length="810" mass="89754">MLKHPLFTPKFTTGQNVKIIKPSSSAMLDSCEANIGQLSGVARSISAILCDGSDEHDQWQLMNVIDSTGALLDHVAIKGAVSSEQAIRLCGKYLPELQTGSIRNVVPMTDSAIKTFLDGANIPSGTPFVLASDALELDSIGATKSVEWVDGCIRSHGGSISQLMLDMRRCDPQGQLLEHVTPRDIVRLVIDDSCEFGPMLDAMIIKHRNLEQTVKRMAEALKAYDNEEFFVKNVTPIEPFKRNGVANVGAIFEMSDSQKITVLFANPDSTPAKLSSDDVLTSWKWMLNKRDVTAILQPRAVDAKKYNVIAERMTRLLARNHKKFKDAQASRAKDELLLSELVGQVEADQLELRTLDAQYNAIQQEIDAEATRKLNQTEIGKAGESGLTAEGAEKFHTDLKAILENEQNVQMSKEQLVVNKATALKDLLIAEHGFTDDRTAKRNTHAFVLDTPNKNRLTISAFIDETYNDQWVFSAWLGAGDTNILKDLDTSQDIEQIAQQIVEADNLNPNTTNEQGDQNVQMNKLENTAFYEIKNGRKKEGTIKVTKDGDSYTAFVAIAGVGGEFVGDLNQVKSWLAVRLQRLGESVEGAPLSWESTASRLKLKSGEDYLNLSQEFVTFEEMAPIRSKVDLAFLIAKKLSKMDGWSMSGSTAFRDVTLNGQTYKYKFNFDPSALKREFRIDEILITEPLDVSTKKTIATFGMFMPSREGVELAVKSLFEDVNSHIQRQLEKNTQGGEQNVQMNNDDSQNNNAVSDDQQFLERVVAGTEDMSSADFGDKLIAIAENLDPALEALFEQATDAYANYAISLEV</sequence>
<evidence type="ECO:0000313" key="5">
    <source>
        <dbReference type="Proteomes" id="UP001160116"/>
    </source>
</evidence>
<feature type="region of interest" description="Disordered" evidence="2">
    <location>
        <begin position="732"/>
        <end position="752"/>
    </location>
</feature>
<evidence type="ECO:0000256" key="2">
    <source>
        <dbReference type="SAM" id="MobiDB-lite"/>
    </source>
</evidence>
<dbReference type="AlphaFoldDB" id="A0AA42MA37"/>
<evidence type="ECO:0000313" key="4">
    <source>
        <dbReference type="EMBL" id="MDH0826557.1"/>
    </source>
</evidence>
<protein>
    <recommendedName>
        <fullName evidence="3">Defence against restriction A N-terminal domain-containing protein</fullName>
    </recommendedName>
</protein>
<reference evidence="4" key="1">
    <citation type="submission" date="2022-09" db="EMBL/GenBank/DDBJ databases">
        <title>Intensive care unit water sources are persistently colonized with multi-drug resistant bacteria and are the site of extensive horizontal gene transfer of antibiotic resistance genes.</title>
        <authorList>
            <person name="Diorio-Toth L."/>
        </authorList>
    </citation>
    <scope>NUCLEOTIDE SEQUENCE</scope>
    <source>
        <strain evidence="4">GD03885</strain>
    </source>
</reference>
<feature type="domain" description="Defence against restriction A N-terminal" evidence="3">
    <location>
        <begin position="199"/>
        <end position="320"/>
    </location>
</feature>
<comment type="caution">
    <text evidence="4">The sequence shown here is derived from an EMBL/GenBank/DDBJ whole genome shotgun (WGS) entry which is preliminary data.</text>
</comment>
<organism evidence="4 5">
    <name type="scientific">Acinetobacter johnsonii</name>
    <dbReference type="NCBI Taxonomy" id="40214"/>
    <lineage>
        <taxon>Bacteria</taxon>
        <taxon>Pseudomonadati</taxon>
        <taxon>Pseudomonadota</taxon>
        <taxon>Gammaproteobacteria</taxon>
        <taxon>Moraxellales</taxon>
        <taxon>Moraxellaceae</taxon>
        <taxon>Acinetobacter</taxon>
    </lineage>
</organism>
<dbReference type="Pfam" id="PF18788">
    <property type="entry name" value="DarA_N"/>
    <property type="match status" value="1"/>
</dbReference>
<dbReference type="RefSeq" id="WP_279678963.1">
    <property type="nucleotide sequence ID" value="NZ_JAOCCL010000018.1"/>
</dbReference>
<proteinExistence type="predicted"/>
<gene>
    <name evidence="4" type="ORF">N5C97_08595</name>
</gene>
<dbReference type="InterPro" id="IPR041140">
    <property type="entry name" value="DarA_N"/>
</dbReference>
<evidence type="ECO:0000256" key="1">
    <source>
        <dbReference type="SAM" id="Coils"/>
    </source>
</evidence>
<dbReference type="EMBL" id="JAOCCL010000018">
    <property type="protein sequence ID" value="MDH0826557.1"/>
    <property type="molecule type" value="Genomic_DNA"/>
</dbReference>